<proteinExistence type="predicted"/>
<dbReference type="EMBL" id="RWHU01000017">
    <property type="protein sequence ID" value="RSK62054.1"/>
    <property type="molecule type" value="Genomic_DNA"/>
</dbReference>
<name>A0A428LED2_9ENTR</name>
<evidence type="ECO:0000313" key="1">
    <source>
        <dbReference type="EMBL" id="RSK62054.1"/>
    </source>
</evidence>
<dbReference type="AlphaFoldDB" id="A0A428LED2"/>
<protein>
    <submittedName>
        <fullName evidence="1">Uncharacterized protein</fullName>
    </submittedName>
</protein>
<dbReference type="Proteomes" id="UP000276389">
    <property type="component" value="Unassembled WGS sequence"/>
</dbReference>
<gene>
    <name evidence="1" type="ORF">EJE24_24210</name>
</gene>
<evidence type="ECO:0000313" key="2">
    <source>
        <dbReference type="Proteomes" id="UP000276389"/>
    </source>
</evidence>
<sequence length="61" mass="6741">MSVYIDDETTLALNRLREEIRQKNESDGLPAQTPTIGWLARTLLREKLGMSAAKNDAPGAL</sequence>
<comment type="caution">
    <text evidence="1">The sequence shown here is derived from an EMBL/GenBank/DDBJ whole genome shotgun (WGS) entry which is preliminary data.</text>
</comment>
<organism evidence="1 2">
    <name type="scientific">Enterobacter huaxiensis</name>
    <dbReference type="NCBI Taxonomy" id="2494702"/>
    <lineage>
        <taxon>Bacteria</taxon>
        <taxon>Pseudomonadati</taxon>
        <taxon>Pseudomonadota</taxon>
        <taxon>Gammaproteobacteria</taxon>
        <taxon>Enterobacterales</taxon>
        <taxon>Enterobacteriaceae</taxon>
        <taxon>Enterobacter</taxon>
    </lineage>
</organism>
<accession>A0A428LED2</accession>
<reference evidence="1 2" key="1">
    <citation type="submission" date="2018-12" db="EMBL/GenBank/DDBJ databases">
        <title>The Genome Submission of two Enterobacter spp. strains.</title>
        <authorList>
            <person name="Wu W."/>
            <person name="Wei L."/>
            <person name="Feng Y."/>
            <person name="Zong Z."/>
        </authorList>
    </citation>
    <scope>NUCLEOTIDE SEQUENCE [LARGE SCALE GENOMIC DNA]</scope>
    <source>
        <strain evidence="1 2">WCHEHu045002</strain>
    </source>
</reference>